<name>A0AAV6TT39_9ARAC</name>
<gene>
    <name evidence="1" type="ORF">JTE90_022650</name>
</gene>
<sequence length="93" mass="11654">MSDEKDSRKIKARYYNLRKCTLKQYLDKRSRLENVLAPDDFLKRATFRDRVLDQFEYQEKRELKVEHEAERKKQRQDWLKEFAEEIMHHYLCK</sequence>
<dbReference type="Proteomes" id="UP000827092">
    <property type="component" value="Unassembled WGS sequence"/>
</dbReference>
<comment type="caution">
    <text evidence="1">The sequence shown here is derived from an EMBL/GenBank/DDBJ whole genome shotgun (WGS) entry which is preliminary data.</text>
</comment>
<dbReference type="AlphaFoldDB" id="A0AAV6TT39"/>
<organism evidence="1 2">
    <name type="scientific">Oedothorax gibbosus</name>
    <dbReference type="NCBI Taxonomy" id="931172"/>
    <lineage>
        <taxon>Eukaryota</taxon>
        <taxon>Metazoa</taxon>
        <taxon>Ecdysozoa</taxon>
        <taxon>Arthropoda</taxon>
        <taxon>Chelicerata</taxon>
        <taxon>Arachnida</taxon>
        <taxon>Araneae</taxon>
        <taxon>Araneomorphae</taxon>
        <taxon>Entelegynae</taxon>
        <taxon>Araneoidea</taxon>
        <taxon>Linyphiidae</taxon>
        <taxon>Erigoninae</taxon>
        <taxon>Oedothorax</taxon>
    </lineage>
</organism>
<evidence type="ECO:0000313" key="1">
    <source>
        <dbReference type="EMBL" id="KAG8175227.1"/>
    </source>
</evidence>
<dbReference type="EMBL" id="JAFNEN010001048">
    <property type="protein sequence ID" value="KAG8175227.1"/>
    <property type="molecule type" value="Genomic_DNA"/>
</dbReference>
<accession>A0AAV6TT39</accession>
<keyword evidence="2" id="KW-1185">Reference proteome</keyword>
<protein>
    <submittedName>
        <fullName evidence="1">Uncharacterized protein</fullName>
    </submittedName>
</protein>
<proteinExistence type="predicted"/>
<evidence type="ECO:0000313" key="2">
    <source>
        <dbReference type="Proteomes" id="UP000827092"/>
    </source>
</evidence>
<reference evidence="1 2" key="1">
    <citation type="journal article" date="2022" name="Nat. Ecol. Evol.">
        <title>A masculinizing supergene underlies an exaggerated male reproductive morph in a spider.</title>
        <authorList>
            <person name="Hendrickx F."/>
            <person name="De Corte Z."/>
            <person name="Sonet G."/>
            <person name="Van Belleghem S.M."/>
            <person name="Kostlbacher S."/>
            <person name="Vangestel C."/>
        </authorList>
    </citation>
    <scope>NUCLEOTIDE SEQUENCE [LARGE SCALE GENOMIC DNA]</scope>
    <source>
        <strain evidence="1">W744_W776</strain>
    </source>
</reference>